<evidence type="ECO:0000313" key="5">
    <source>
        <dbReference type="Proteomes" id="UP001174677"/>
    </source>
</evidence>
<evidence type="ECO:0000256" key="3">
    <source>
        <dbReference type="ARBA" id="ARBA00023128"/>
    </source>
</evidence>
<dbReference type="InterPro" id="IPR027266">
    <property type="entry name" value="TrmE/GcvT-like"/>
</dbReference>
<organism evidence="4 5">
    <name type="scientific">Hevea brasiliensis</name>
    <name type="common">Para rubber tree</name>
    <name type="synonym">Siphonia brasiliensis</name>
    <dbReference type="NCBI Taxonomy" id="3981"/>
    <lineage>
        <taxon>Eukaryota</taxon>
        <taxon>Viridiplantae</taxon>
        <taxon>Streptophyta</taxon>
        <taxon>Embryophyta</taxon>
        <taxon>Tracheophyta</taxon>
        <taxon>Spermatophyta</taxon>
        <taxon>Magnoliopsida</taxon>
        <taxon>eudicotyledons</taxon>
        <taxon>Gunneridae</taxon>
        <taxon>Pentapetalae</taxon>
        <taxon>rosids</taxon>
        <taxon>fabids</taxon>
        <taxon>Malpighiales</taxon>
        <taxon>Euphorbiaceae</taxon>
        <taxon>Crotonoideae</taxon>
        <taxon>Micrandreae</taxon>
        <taxon>Hevea</taxon>
    </lineage>
</organism>
<dbReference type="EMBL" id="JARPOI010000016">
    <property type="protein sequence ID" value="KAJ9147777.1"/>
    <property type="molecule type" value="Genomic_DNA"/>
</dbReference>
<accession>A0ABQ9KUV3</accession>
<comment type="subcellular location">
    <subcellularLocation>
        <location evidence="1">Mitochondrion</location>
    </subcellularLocation>
</comment>
<protein>
    <recommendedName>
        <fullName evidence="6">Aminomethyltransferase folate-binding domain-containing protein</fullName>
    </recommendedName>
</protein>
<evidence type="ECO:0000256" key="2">
    <source>
        <dbReference type="ARBA" id="ARBA00022946"/>
    </source>
</evidence>
<dbReference type="InterPro" id="IPR017703">
    <property type="entry name" value="YgfZ/GCV_T_CS"/>
</dbReference>
<dbReference type="InterPro" id="IPR045179">
    <property type="entry name" value="YgfZ/GcvT"/>
</dbReference>
<keyword evidence="2" id="KW-0809">Transit peptide</keyword>
<proteinExistence type="predicted"/>
<evidence type="ECO:0008006" key="6">
    <source>
        <dbReference type="Google" id="ProtNLM"/>
    </source>
</evidence>
<reference evidence="4" key="1">
    <citation type="journal article" date="2023" name="Plant Biotechnol. J.">
        <title>Chromosome-level wild Hevea brasiliensis genome provides new tools for genomic-assisted breeding and valuable loci to elevate rubber yield.</title>
        <authorList>
            <person name="Cheng H."/>
            <person name="Song X."/>
            <person name="Hu Y."/>
            <person name="Wu T."/>
            <person name="Yang Q."/>
            <person name="An Z."/>
            <person name="Feng S."/>
            <person name="Deng Z."/>
            <person name="Wu W."/>
            <person name="Zeng X."/>
            <person name="Tu M."/>
            <person name="Wang X."/>
            <person name="Huang H."/>
        </authorList>
    </citation>
    <scope>NUCLEOTIDE SEQUENCE</scope>
    <source>
        <strain evidence="4">MT/VB/25A 57/8</strain>
    </source>
</reference>
<dbReference type="Proteomes" id="UP001174677">
    <property type="component" value="Chromosome 16"/>
</dbReference>
<dbReference type="Gene3D" id="3.30.1360.120">
    <property type="entry name" value="Probable tRNA modification gtpase trme, domain 1"/>
    <property type="match status" value="2"/>
</dbReference>
<keyword evidence="5" id="KW-1185">Reference proteome</keyword>
<dbReference type="PANTHER" id="PTHR22602:SF0">
    <property type="entry name" value="TRANSFERASE CAF17, MITOCHONDRIAL-RELATED"/>
    <property type="match status" value="1"/>
</dbReference>
<dbReference type="SUPFAM" id="SSF103025">
    <property type="entry name" value="Folate-binding domain"/>
    <property type="match status" value="2"/>
</dbReference>
<keyword evidence="3" id="KW-0496">Mitochondrion</keyword>
<evidence type="ECO:0000313" key="4">
    <source>
        <dbReference type="EMBL" id="KAJ9147777.1"/>
    </source>
</evidence>
<evidence type="ECO:0000256" key="1">
    <source>
        <dbReference type="ARBA" id="ARBA00004173"/>
    </source>
</evidence>
<dbReference type="PANTHER" id="PTHR22602">
    <property type="entry name" value="TRANSFERASE CAF17, MITOCHONDRIAL-RELATED"/>
    <property type="match status" value="1"/>
</dbReference>
<sequence>MHRFKPIIHGCHTLNNSATTTGPIVSRLKSRSVIRFGGPDTIKFLQGLLTNDVRRFGETPAGKEPCEENYLLWRIENGVAEGSTVIQKGEAIPLEYNLAGLNAISFDKGCYVGQELIARTQHRVVIRKLLLPLMFLDDNGKEVEQRVASGSGVIDTGSGKKVGPVTTALGSFKTSGSSTIQGQEDFKVEAIRPKWWPAELFPKH</sequence>
<gene>
    <name evidence="4" type="ORF">P3X46_029899</name>
</gene>
<comment type="caution">
    <text evidence="4">The sequence shown here is derived from an EMBL/GenBank/DDBJ whole genome shotgun (WGS) entry which is preliminary data.</text>
</comment>
<name>A0ABQ9KUV3_HEVBR</name>
<dbReference type="NCBIfam" id="TIGR03317">
    <property type="entry name" value="ygfZ_signature"/>
    <property type="match status" value="1"/>
</dbReference>